<protein>
    <submittedName>
        <fullName evidence="1">Uncharacterized protein</fullName>
    </submittedName>
</protein>
<dbReference type="PANTHER" id="PTHR34959:SF11">
    <property type="match status" value="1"/>
</dbReference>
<dbReference type="AlphaFoldDB" id="A0A9R1UZ32"/>
<evidence type="ECO:0000313" key="1">
    <source>
        <dbReference type="EMBL" id="KAJ0195398.1"/>
    </source>
</evidence>
<reference evidence="1 2" key="1">
    <citation type="journal article" date="2017" name="Nat. Commun.">
        <title>Genome assembly with in vitro proximity ligation data and whole-genome triplication in lettuce.</title>
        <authorList>
            <person name="Reyes-Chin-Wo S."/>
            <person name="Wang Z."/>
            <person name="Yang X."/>
            <person name="Kozik A."/>
            <person name="Arikit S."/>
            <person name="Song C."/>
            <person name="Xia L."/>
            <person name="Froenicke L."/>
            <person name="Lavelle D.O."/>
            <person name="Truco M.J."/>
            <person name="Xia R."/>
            <person name="Zhu S."/>
            <person name="Xu C."/>
            <person name="Xu H."/>
            <person name="Xu X."/>
            <person name="Cox K."/>
            <person name="Korf I."/>
            <person name="Meyers B.C."/>
            <person name="Michelmore R.W."/>
        </authorList>
    </citation>
    <scope>NUCLEOTIDE SEQUENCE [LARGE SCALE GENOMIC DNA]</scope>
    <source>
        <strain evidence="2">cv. Salinas</strain>
        <tissue evidence="1">Seedlings</tissue>
    </source>
</reference>
<dbReference type="GO" id="GO:0009630">
    <property type="term" value="P:gravitropism"/>
    <property type="evidence" value="ECO:0007669"/>
    <property type="project" value="InterPro"/>
</dbReference>
<comment type="caution">
    <text evidence="1">The sequence shown here is derived from an EMBL/GenBank/DDBJ whole genome shotgun (WGS) entry which is preliminary data.</text>
</comment>
<dbReference type="Proteomes" id="UP000235145">
    <property type="component" value="Unassembled WGS sequence"/>
</dbReference>
<proteinExistence type="predicted"/>
<dbReference type="PANTHER" id="PTHR34959">
    <property type="entry name" value="PROTEIN LAZY 1"/>
    <property type="match status" value="1"/>
</dbReference>
<accession>A0A9R1UZ32</accession>
<dbReference type="InterPro" id="IPR038928">
    <property type="entry name" value="LAZY1"/>
</dbReference>
<organism evidence="1 2">
    <name type="scientific">Lactuca sativa</name>
    <name type="common">Garden lettuce</name>
    <dbReference type="NCBI Taxonomy" id="4236"/>
    <lineage>
        <taxon>Eukaryota</taxon>
        <taxon>Viridiplantae</taxon>
        <taxon>Streptophyta</taxon>
        <taxon>Embryophyta</taxon>
        <taxon>Tracheophyta</taxon>
        <taxon>Spermatophyta</taxon>
        <taxon>Magnoliopsida</taxon>
        <taxon>eudicotyledons</taxon>
        <taxon>Gunneridae</taxon>
        <taxon>Pentapetalae</taxon>
        <taxon>asterids</taxon>
        <taxon>campanulids</taxon>
        <taxon>Asterales</taxon>
        <taxon>Asteraceae</taxon>
        <taxon>Cichorioideae</taxon>
        <taxon>Cichorieae</taxon>
        <taxon>Lactucinae</taxon>
        <taxon>Lactuca</taxon>
    </lineage>
</organism>
<name>A0A9R1UZ32_LACSA</name>
<dbReference type="GO" id="GO:2000012">
    <property type="term" value="P:regulation of auxin polar transport"/>
    <property type="evidence" value="ECO:0007669"/>
    <property type="project" value="InterPro"/>
</dbReference>
<gene>
    <name evidence="1" type="ORF">LSAT_V11C700371040</name>
</gene>
<dbReference type="EMBL" id="NBSK02000007">
    <property type="protein sequence ID" value="KAJ0195398.1"/>
    <property type="molecule type" value="Genomic_DNA"/>
</dbReference>
<keyword evidence="2" id="KW-1185">Reference proteome</keyword>
<sequence length="88" mass="10021">MKENAQNLTNITWKETEATENELNLINGELEKVLRTEGKEKEEKEEEEEKEDGAVIFPLQTYLLSSVIGLPETTTGKKEHRASLGELF</sequence>
<evidence type="ECO:0000313" key="2">
    <source>
        <dbReference type="Proteomes" id="UP000235145"/>
    </source>
</evidence>